<dbReference type="InterPro" id="IPR000905">
    <property type="entry name" value="Gcp-like_dom"/>
</dbReference>
<dbReference type="InterPro" id="IPR043129">
    <property type="entry name" value="ATPase_NBD"/>
</dbReference>
<gene>
    <name evidence="2" type="primary">tsaB</name>
    <name evidence="2" type="ORF">GCM10022216_10290</name>
</gene>
<comment type="caution">
    <text evidence="2">The sequence shown here is derived from an EMBL/GenBank/DDBJ whole genome shotgun (WGS) entry which is preliminary data.</text>
</comment>
<evidence type="ECO:0000259" key="1">
    <source>
        <dbReference type="Pfam" id="PF00814"/>
    </source>
</evidence>
<proteinExistence type="predicted"/>
<dbReference type="CDD" id="cd24032">
    <property type="entry name" value="ASKHA_NBD_TsaB"/>
    <property type="match status" value="1"/>
</dbReference>
<dbReference type="EMBL" id="BAAAZI010000006">
    <property type="protein sequence ID" value="GAA4135947.1"/>
    <property type="molecule type" value="Genomic_DNA"/>
</dbReference>
<dbReference type="Proteomes" id="UP001500101">
    <property type="component" value="Unassembled WGS sequence"/>
</dbReference>
<feature type="domain" description="Gcp-like" evidence="1">
    <location>
        <begin position="39"/>
        <end position="143"/>
    </location>
</feature>
<dbReference type="PANTHER" id="PTHR11735:SF11">
    <property type="entry name" value="TRNA THREONYLCARBAMOYLADENOSINE BIOSYNTHESIS PROTEIN TSAB"/>
    <property type="match status" value="1"/>
</dbReference>
<dbReference type="Pfam" id="PF00814">
    <property type="entry name" value="TsaD"/>
    <property type="match status" value="1"/>
</dbReference>
<keyword evidence="3" id="KW-1185">Reference proteome</keyword>
<dbReference type="Gene3D" id="3.30.420.40">
    <property type="match status" value="2"/>
</dbReference>
<sequence length="237" mass="26188">MTTPSFILSIETATPVCSVSISKDGAPFVCIESPEPNMHASGLTVLIQKAIEQAGITFSDLSAVSVSMGPGSYTGLRIGVSAAKGLCYALDIPLIGINSLEAMTAGFQAKSTLDTSLVLLCPMIDARRQEVYTAFFDLEKNQQENTQALIVDEQSFDSYLEKNYEVYLFGSGADKFELLFEDKPNIHIVPKFETSAIYQDKLAYDKFQKQEFEDVAYFEPFYLKDFVATKSKKNLLS</sequence>
<name>A0ABP7YIT1_9SPHI</name>
<evidence type="ECO:0000313" key="3">
    <source>
        <dbReference type="Proteomes" id="UP001500101"/>
    </source>
</evidence>
<dbReference type="InterPro" id="IPR022496">
    <property type="entry name" value="T6A_TsaB"/>
</dbReference>
<reference evidence="3" key="1">
    <citation type="journal article" date="2019" name="Int. J. Syst. Evol. Microbiol.">
        <title>The Global Catalogue of Microorganisms (GCM) 10K type strain sequencing project: providing services to taxonomists for standard genome sequencing and annotation.</title>
        <authorList>
            <consortium name="The Broad Institute Genomics Platform"/>
            <consortium name="The Broad Institute Genome Sequencing Center for Infectious Disease"/>
            <person name="Wu L."/>
            <person name="Ma J."/>
        </authorList>
    </citation>
    <scope>NUCLEOTIDE SEQUENCE [LARGE SCALE GENOMIC DNA]</scope>
    <source>
        <strain evidence="3">JCM 16704</strain>
    </source>
</reference>
<dbReference type="NCBIfam" id="TIGR03725">
    <property type="entry name" value="T6A_YeaZ"/>
    <property type="match status" value="1"/>
</dbReference>
<dbReference type="SUPFAM" id="SSF53067">
    <property type="entry name" value="Actin-like ATPase domain"/>
    <property type="match status" value="2"/>
</dbReference>
<dbReference type="PANTHER" id="PTHR11735">
    <property type="entry name" value="TRNA N6-ADENOSINE THREONYLCARBAMOYLTRANSFERASE"/>
    <property type="match status" value="1"/>
</dbReference>
<organism evidence="2 3">
    <name type="scientific">Sphingobacterium kyonggiense</name>
    <dbReference type="NCBI Taxonomy" id="714075"/>
    <lineage>
        <taxon>Bacteria</taxon>
        <taxon>Pseudomonadati</taxon>
        <taxon>Bacteroidota</taxon>
        <taxon>Sphingobacteriia</taxon>
        <taxon>Sphingobacteriales</taxon>
        <taxon>Sphingobacteriaceae</taxon>
        <taxon>Sphingobacterium</taxon>
    </lineage>
</organism>
<accession>A0ABP7YIT1</accession>
<evidence type="ECO:0000313" key="2">
    <source>
        <dbReference type="EMBL" id="GAA4135947.1"/>
    </source>
</evidence>
<dbReference type="RefSeq" id="WP_344673546.1">
    <property type="nucleotide sequence ID" value="NZ_BAAAZI010000006.1"/>
</dbReference>
<protein>
    <submittedName>
        <fullName evidence="2">tRNA (Adenosine(37)-N6)-threonylcarbamoyltransferase complex dimerization subunit type 1 TsaB</fullName>
    </submittedName>
</protein>